<proteinExistence type="inferred from homology"/>
<evidence type="ECO:0000256" key="1">
    <source>
        <dbReference type="ARBA" id="ARBA00007137"/>
    </source>
</evidence>
<dbReference type="Proteomes" id="UP001215087">
    <property type="component" value="Unassembled WGS sequence"/>
</dbReference>
<keyword evidence="2 4" id="KW-0489">Methyltransferase</keyword>
<evidence type="ECO:0000256" key="2">
    <source>
        <dbReference type="ARBA" id="ARBA00022603"/>
    </source>
</evidence>
<dbReference type="InterPro" id="IPR010426">
    <property type="entry name" value="MTTB_MeTrfase"/>
</dbReference>
<gene>
    <name evidence="4" type="ORF">PTZ04_03965</name>
</gene>
<sequence>MLKTIAFVDQEKKEKTMDNLCNYTSRQQLGIEVFNDDQCAMIHQAILEVLKEVGVDVYNDKALEILKKAGAFVDGRRVRFPAAMVESAIQSAPSQVTLYSQDMESKMILGGKRFYYGPGPTVINTLDPYTGERKIPHYEDTCKAVKVMDALPNIDYLMDFGTIDGVETSVLDVYCFKAMFENSPKPILHWAYNRDNVQAMIDMGAKVRGSYEELEKYPFFAVYSEPITPLIHENEGLDVMMTMAEHGLPAVYTSAAQAGMTAPVTLAGTMVVELAESLSGLVINQLIKEGAPYIMGGVCTCVDMSSMQITYSSPEFNLLQGGLSKMSQFYNLPVFTTAGCSDSKCLDQQHGIDQATSILMSALYGGNLIHDVGYMESGLLTSMEALVIANEIIGQTKQIIRGIEVTDESLAVNIIKNVGPGGNFLAERQTFEKFKTEWWLPQLFNRKVYTNWEADGKPELKDLANAKVRDILENHQPKTIPADVSKDCDDILKALIDKYN</sequence>
<accession>A0ABT5UKF7</accession>
<keyword evidence="3" id="KW-0808">Transferase</keyword>
<name>A0ABT5UKF7_EUBLI</name>
<comment type="caution">
    <text evidence="4">The sequence shown here is derived from an EMBL/GenBank/DDBJ whole genome shotgun (WGS) entry which is preliminary data.</text>
</comment>
<evidence type="ECO:0000313" key="5">
    <source>
        <dbReference type="Proteomes" id="UP001215087"/>
    </source>
</evidence>
<dbReference type="GO" id="GO:0032259">
    <property type="term" value="P:methylation"/>
    <property type="evidence" value="ECO:0007669"/>
    <property type="project" value="UniProtKB-KW"/>
</dbReference>
<dbReference type="GO" id="GO:0008168">
    <property type="term" value="F:methyltransferase activity"/>
    <property type="evidence" value="ECO:0007669"/>
    <property type="project" value="UniProtKB-KW"/>
</dbReference>
<evidence type="ECO:0000313" key="4">
    <source>
        <dbReference type="EMBL" id="MDE1469407.1"/>
    </source>
</evidence>
<organism evidence="4 5">
    <name type="scientific">Eubacterium limosum</name>
    <dbReference type="NCBI Taxonomy" id="1736"/>
    <lineage>
        <taxon>Bacteria</taxon>
        <taxon>Bacillati</taxon>
        <taxon>Bacillota</taxon>
        <taxon>Clostridia</taxon>
        <taxon>Eubacteriales</taxon>
        <taxon>Eubacteriaceae</taxon>
        <taxon>Eubacterium</taxon>
    </lineage>
</organism>
<comment type="similarity">
    <text evidence="1">Belongs to the trimethylamine methyltransferase family.</text>
</comment>
<evidence type="ECO:0000256" key="3">
    <source>
        <dbReference type="ARBA" id="ARBA00022679"/>
    </source>
</evidence>
<keyword evidence="5" id="KW-1185">Reference proteome</keyword>
<dbReference type="EMBL" id="JAQSVD010000002">
    <property type="protein sequence ID" value="MDE1469407.1"/>
    <property type="molecule type" value="Genomic_DNA"/>
</dbReference>
<protein>
    <submittedName>
        <fullName evidence="4">Trimethylamine methyltransferase family protein</fullName>
    </submittedName>
</protein>
<dbReference type="RefSeq" id="WP_081571146.1">
    <property type="nucleotide sequence ID" value="NZ_CP019962.1"/>
</dbReference>
<dbReference type="Gene3D" id="3.20.20.480">
    <property type="entry name" value="Trimethylamine methyltransferase-like"/>
    <property type="match status" value="1"/>
</dbReference>
<dbReference type="Pfam" id="PF06253">
    <property type="entry name" value="MTTB"/>
    <property type="match status" value="1"/>
</dbReference>
<dbReference type="InterPro" id="IPR038601">
    <property type="entry name" value="MttB-like_sf"/>
</dbReference>
<reference evidence="4 5" key="1">
    <citation type="submission" date="2023-02" db="EMBL/GenBank/DDBJ databases">
        <title>Comparative genome analysis of Eubacterium limosum species.</title>
        <authorList>
            <person name="Bak J.E."/>
        </authorList>
    </citation>
    <scope>NUCLEOTIDE SEQUENCE [LARGE SCALE GENOMIC DNA]</scope>
    <source>
        <strain evidence="4 5">KGMB01548</strain>
    </source>
</reference>